<proteinExistence type="inferred from homology"/>
<dbReference type="PANTHER" id="PTHR15231">
    <property type="entry name" value="PHOSPHATIDYLINOSITOL N-ACETYLGLUCOSAMINYLTRANSFERASE SUBUNIT H"/>
    <property type="match status" value="1"/>
</dbReference>
<dbReference type="GO" id="GO:0000506">
    <property type="term" value="C:glycosylphosphatidylinositol-N-acetylglucosaminyltransferase (GPI-GnT) complex"/>
    <property type="evidence" value="ECO:0007669"/>
    <property type="project" value="InterPro"/>
</dbReference>
<evidence type="ECO:0000259" key="4">
    <source>
        <dbReference type="Pfam" id="PF10181"/>
    </source>
</evidence>
<dbReference type="Pfam" id="PF10181">
    <property type="entry name" value="PIG-H"/>
    <property type="match status" value="1"/>
</dbReference>
<comment type="similarity">
    <text evidence="2">Belongs to the PIGH family.</text>
</comment>
<protein>
    <recommendedName>
        <fullName evidence="4">Phosphatidylinositol N-acetylglucosaminyltransferase subunit H conserved domain-containing protein</fullName>
    </recommendedName>
</protein>
<dbReference type="GO" id="GO:0006506">
    <property type="term" value="P:GPI anchor biosynthetic process"/>
    <property type="evidence" value="ECO:0007669"/>
    <property type="project" value="UniProtKB-UniPathway"/>
</dbReference>
<feature type="transmembrane region" description="Helical" evidence="3">
    <location>
        <begin position="30"/>
        <end position="48"/>
    </location>
</feature>
<dbReference type="EMBL" id="HBHZ01005443">
    <property type="protein sequence ID" value="CAE0191104.1"/>
    <property type="molecule type" value="Transcribed_RNA"/>
</dbReference>
<dbReference type="UniPathway" id="UPA00196"/>
<evidence type="ECO:0000313" key="5">
    <source>
        <dbReference type="EMBL" id="CAE0191104.1"/>
    </source>
</evidence>
<gene>
    <name evidence="5" type="ORF">CROS1456_LOCUS4194</name>
</gene>
<feature type="domain" description="Phosphatidylinositol N-acetylglucosaminyltransferase subunit H conserved" evidence="4">
    <location>
        <begin position="78"/>
        <end position="115"/>
    </location>
</feature>
<keyword evidence="3" id="KW-0472">Membrane</keyword>
<evidence type="ECO:0000256" key="2">
    <source>
        <dbReference type="ARBA" id="ARBA00009610"/>
    </source>
</evidence>
<name>A0A7S3CB37_9CHLO</name>
<evidence type="ECO:0000256" key="1">
    <source>
        <dbReference type="ARBA" id="ARBA00004687"/>
    </source>
</evidence>
<dbReference type="InterPro" id="IPR044215">
    <property type="entry name" value="PIG-H"/>
</dbReference>
<dbReference type="PANTHER" id="PTHR15231:SF1">
    <property type="entry name" value="PHOSPHATIDYLINOSITOL N-ACETYLGLUCOSAMINYLTRANSFERASE SUBUNIT H"/>
    <property type="match status" value="1"/>
</dbReference>
<comment type="pathway">
    <text evidence="1">Glycolipid biosynthesis; glycosylphosphatidylinositol-anchor biosynthesis.</text>
</comment>
<evidence type="ECO:0000256" key="3">
    <source>
        <dbReference type="SAM" id="Phobius"/>
    </source>
</evidence>
<keyword evidence="3" id="KW-0812">Transmembrane</keyword>
<dbReference type="AlphaFoldDB" id="A0A7S3CB37"/>
<dbReference type="InterPro" id="IPR019328">
    <property type="entry name" value="PIGH-H_dom"/>
</dbReference>
<keyword evidence="3" id="KW-1133">Transmembrane helix</keyword>
<reference evidence="5" key="1">
    <citation type="submission" date="2021-01" db="EMBL/GenBank/DDBJ databases">
        <authorList>
            <person name="Corre E."/>
            <person name="Pelletier E."/>
            <person name="Niang G."/>
            <person name="Scheremetjew M."/>
            <person name="Finn R."/>
            <person name="Kale V."/>
            <person name="Holt S."/>
            <person name="Cochrane G."/>
            <person name="Meng A."/>
            <person name="Brown T."/>
            <person name="Cohen L."/>
        </authorList>
    </citation>
    <scope>NUCLEOTIDE SEQUENCE</scope>
    <source>
        <strain evidence="5">RCC1871</strain>
    </source>
</reference>
<feature type="transmembrane region" description="Helical" evidence="3">
    <location>
        <begin position="54"/>
        <end position="75"/>
    </location>
</feature>
<organism evidence="5">
    <name type="scientific">Chloropicon roscoffensis</name>
    <dbReference type="NCBI Taxonomy" id="1461544"/>
    <lineage>
        <taxon>Eukaryota</taxon>
        <taxon>Viridiplantae</taxon>
        <taxon>Chlorophyta</taxon>
        <taxon>Chloropicophyceae</taxon>
        <taxon>Chloropicales</taxon>
        <taxon>Chloropicaceae</taxon>
        <taxon>Chloropicon</taxon>
    </lineage>
</organism>
<sequence length="188" mass="20761">MTTKKERREIGEGIVSYEARKGPGDVARENAWCLFLILAPAAALFSASESFRDWKFWIPSAFAALLALLNATAVCERLVLFRGLGVQFETASCLGARQRTFVEENKIEAVLINEVSPVLLQSPWGPRSDPSRLPGMIQAVTSTDAYYYLCFVMKSGDDMALAFPTSRPGVDFLAAAYNEAKALLEKKR</sequence>
<accession>A0A7S3CB37</accession>